<feature type="transmembrane region" description="Helical" evidence="9">
    <location>
        <begin position="150"/>
        <end position="169"/>
    </location>
</feature>
<evidence type="ECO:0000256" key="5">
    <source>
        <dbReference type="ARBA" id="ARBA00022692"/>
    </source>
</evidence>
<organism evidence="10 11">
    <name type="scientific">Stentor coeruleus</name>
    <dbReference type="NCBI Taxonomy" id="5963"/>
    <lineage>
        <taxon>Eukaryota</taxon>
        <taxon>Sar</taxon>
        <taxon>Alveolata</taxon>
        <taxon>Ciliophora</taxon>
        <taxon>Postciliodesmatophora</taxon>
        <taxon>Heterotrichea</taxon>
        <taxon>Heterotrichida</taxon>
        <taxon>Stentoridae</taxon>
        <taxon>Stentor</taxon>
    </lineage>
</organism>
<feature type="transmembrane region" description="Helical" evidence="9">
    <location>
        <begin position="279"/>
        <end position="301"/>
    </location>
</feature>
<sequence length="329" mass="38441">MDSPYTSIKTYQEGLAYLENGISPYYSGSPVHAPPLLLYAYSNLSHTGVFCILAIVEIAAVFALMKLFKTKTPGAIFYLNPFSIYMILNLSLSILNCATTIFFIYYTSGRRRIKSAFVLSLLIYLDPSLAILSSFWYFQHFTFRMYLHSFFMILVLVLASFAISGSNWLESCQYAFFFMTDVQPSYGIRWYIMIEVFKRYNFLYSVMISMHIWVYVYPLHSILHKFHRYSGYDKIGELFVAISLAVCYINHPFPTFYEYGLVIAFFIPHYEIIKDVKSAYFTVNSWVIGSVLAASMWDMWINPTFFSSRHRYWLCCWATLSTCRKNKQT</sequence>
<feature type="transmembrane region" description="Helical" evidence="9">
    <location>
        <begin position="238"/>
        <end position="267"/>
    </location>
</feature>
<comment type="pathway">
    <text evidence="2">Glycolipid biosynthesis; glycosylphosphatidylinositol-anchor biosynthesis.</text>
</comment>
<dbReference type="GO" id="GO:0016255">
    <property type="term" value="P:attachment of GPI anchor to protein"/>
    <property type="evidence" value="ECO:0007669"/>
    <property type="project" value="InterPro"/>
</dbReference>
<dbReference type="AlphaFoldDB" id="A0A1R2B7M9"/>
<evidence type="ECO:0000256" key="1">
    <source>
        <dbReference type="ARBA" id="ARBA00004477"/>
    </source>
</evidence>
<dbReference type="UniPathway" id="UPA00196"/>
<dbReference type="InterPro" id="IPR009600">
    <property type="entry name" value="PIG-U"/>
</dbReference>
<keyword evidence="5 9" id="KW-0812">Transmembrane</keyword>
<feature type="transmembrane region" description="Helical" evidence="9">
    <location>
        <begin position="77"/>
        <end position="105"/>
    </location>
</feature>
<dbReference type="PANTHER" id="PTHR13121">
    <property type="entry name" value="GPI TRANSAMIDASE COMPONENT PIG-U"/>
    <property type="match status" value="1"/>
</dbReference>
<dbReference type="GO" id="GO:0042765">
    <property type="term" value="C:GPI-anchor transamidase complex"/>
    <property type="evidence" value="ECO:0007669"/>
    <property type="project" value="InterPro"/>
</dbReference>
<reference evidence="10 11" key="1">
    <citation type="submission" date="2016-11" db="EMBL/GenBank/DDBJ databases">
        <title>The macronuclear genome of Stentor coeruleus: a giant cell with tiny introns.</title>
        <authorList>
            <person name="Slabodnick M."/>
            <person name="Ruby J.G."/>
            <person name="Reiff S.B."/>
            <person name="Swart E.C."/>
            <person name="Gosai S."/>
            <person name="Prabakaran S."/>
            <person name="Witkowska E."/>
            <person name="Larue G.E."/>
            <person name="Fisher S."/>
            <person name="Freeman R.M."/>
            <person name="Gunawardena J."/>
            <person name="Chu W."/>
            <person name="Stover N.A."/>
            <person name="Gregory B.D."/>
            <person name="Nowacki M."/>
            <person name="Derisi J."/>
            <person name="Roy S.W."/>
            <person name="Marshall W.F."/>
            <person name="Sood P."/>
        </authorList>
    </citation>
    <scope>NUCLEOTIDE SEQUENCE [LARGE SCALE GENOMIC DNA]</scope>
    <source>
        <strain evidence="10">WM001</strain>
    </source>
</reference>
<keyword evidence="7 9" id="KW-1133">Transmembrane helix</keyword>
<evidence type="ECO:0000256" key="4">
    <source>
        <dbReference type="ARBA" id="ARBA00022502"/>
    </source>
</evidence>
<comment type="subcellular location">
    <subcellularLocation>
        <location evidence="1">Endoplasmic reticulum membrane</location>
        <topology evidence="1">Multi-pass membrane protein</topology>
    </subcellularLocation>
</comment>
<evidence type="ECO:0000313" key="10">
    <source>
        <dbReference type="EMBL" id="OMJ72771.1"/>
    </source>
</evidence>
<evidence type="ECO:0000256" key="9">
    <source>
        <dbReference type="SAM" id="Phobius"/>
    </source>
</evidence>
<comment type="similarity">
    <text evidence="3">Belongs to the PIGU family.</text>
</comment>
<evidence type="ECO:0000256" key="8">
    <source>
        <dbReference type="ARBA" id="ARBA00023136"/>
    </source>
</evidence>
<feature type="transmembrane region" description="Helical" evidence="9">
    <location>
        <begin position="44"/>
        <end position="65"/>
    </location>
</feature>
<name>A0A1R2B7M9_9CILI</name>
<dbReference type="Proteomes" id="UP000187209">
    <property type="component" value="Unassembled WGS sequence"/>
</dbReference>
<dbReference type="OrthoDB" id="549017at2759"/>
<feature type="transmembrane region" description="Helical" evidence="9">
    <location>
        <begin position="117"/>
        <end position="138"/>
    </location>
</feature>
<evidence type="ECO:0000256" key="2">
    <source>
        <dbReference type="ARBA" id="ARBA00004687"/>
    </source>
</evidence>
<proteinExistence type="inferred from homology"/>
<keyword evidence="8 9" id="KW-0472">Membrane</keyword>
<protein>
    <submittedName>
        <fullName evidence="10">Uncharacterized protein</fullName>
    </submittedName>
</protein>
<evidence type="ECO:0000313" key="11">
    <source>
        <dbReference type="Proteomes" id="UP000187209"/>
    </source>
</evidence>
<keyword evidence="6" id="KW-0256">Endoplasmic reticulum</keyword>
<feature type="transmembrane region" description="Helical" evidence="9">
    <location>
        <begin position="200"/>
        <end position="217"/>
    </location>
</feature>
<dbReference type="GO" id="GO:0006506">
    <property type="term" value="P:GPI anchor biosynthetic process"/>
    <property type="evidence" value="ECO:0007669"/>
    <property type="project" value="UniProtKB-UniPathway"/>
</dbReference>
<dbReference type="EMBL" id="MPUH01000875">
    <property type="protein sequence ID" value="OMJ72771.1"/>
    <property type="molecule type" value="Genomic_DNA"/>
</dbReference>
<comment type="caution">
    <text evidence="10">The sequence shown here is derived from an EMBL/GenBank/DDBJ whole genome shotgun (WGS) entry which is preliminary data.</text>
</comment>
<keyword evidence="4" id="KW-0337">GPI-anchor biosynthesis</keyword>
<evidence type="ECO:0000256" key="7">
    <source>
        <dbReference type="ARBA" id="ARBA00022989"/>
    </source>
</evidence>
<keyword evidence="11" id="KW-1185">Reference proteome</keyword>
<accession>A0A1R2B7M9</accession>
<dbReference type="Pfam" id="PF06728">
    <property type="entry name" value="PIG-U"/>
    <property type="match status" value="1"/>
</dbReference>
<gene>
    <name evidence="10" type="ORF">SteCoe_28720</name>
</gene>
<dbReference type="PANTHER" id="PTHR13121:SF0">
    <property type="entry name" value="PHOSPHATIDYLINOSITOL GLYCAN ANCHOR BIOSYNTHESIS CLASS U PROTEIN"/>
    <property type="match status" value="1"/>
</dbReference>
<evidence type="ECO:0000256" key="3">
    <source>
        <dbReference type="ARBA" id="ARBA00010026"/>
    </source>
</evidence>
<evidence type="ECO:0000256" key="6">
    <source>
        <dbReference type="ARBA" id="ARBA00022824"/>
    </source>
</evidence>